<evidence type="ECO:0000256" key="2">
    <source>
        <dbReference type="SAM" id="Phobius"/>
    </source>
</evidence>
<proteinExistence type="predicted"/>
<keyword evidence="2" id="KW-1133">Transmembrane helix</keyword>
<dbReference type="RefSeq" id="WP_073428450.1">
    <property type="nucleotide sequence ID" value="NZ_CADFGY010000010.1"/>
</dbReference>
<evidence type="ECO:0000313" key="3">
    <source>
        <dbReference type="EMBL" id="SHJ88009.1"/>
    </source>
</evidence>
<feature type="transmembrane region" description="Helical" evidence="2">
    <location>
        <begin position="37"/>
        <end position="60"/>
    </location>
</feature>
<evidence type="ECO:0000313" key="4">
    <source>
        <dbReference type="Proteomes" id="UP000184395"/>
    </source>
</evidence>
<name>A0A1M6MX60_9BURK</name>
<dbReference type="Proteomes" id="UP000184395">
    <property type="component" value="Unassembled WGS sequence"/>
</dbReference>
<evidence type="ECO:0000256" key="1">
    <source>
        <dbReference type="SAM" id="MobiDB-lite"/>
    </source>
</evidence>
<protein>
    <submittedName>
        <fullName evidence="3">Uncharacterized protein</fullName>
    </submittedName>
</protein>
<reference evidence="3 4" key="1">
    <citation type="submission" date="2016-11" db="EMBL/GenBank/DDBJ databases">
        <authorList>
            <person name="Jaros S."/>
            <person name="Januszkiewicz K."/>
            <person name="Wedrychowicz H."/>
        </authorList>
    </citation>
    <scope>NUCLEOTIDE SEQUENCE [LARGE SCALE GENOMIC DNA]</scope>
    <source>
        <strain evidence="3 4">LMG 20594</strain>
    </source>
</reference>
<accession>A0A1M6MX60</accession>
<dbReference type="AlphaFoldDB" id="A0A1M6MX60"/>
<gene>
    <name evidence="3" type="ORF">SAMN05192548_1008181</name>
</gene>
<dbReference type="EMBL" id="FRAB01000008">
    <property type="protein sequence ID" value="SHJ88009.1"/>
    <property type="molecule type" value="Genomic_DNA"/>
</dbReference>
<feature type="compositionally biased region" description="Low complexity" evidence="1">
    <location>
        <begin position="199"/>
        <end position="225"/>
    </location>
</feature>
<organism evidence="3 4">
    <name type="scientific">Paraburkholderia terricola</name>
    <dbReference type="NCBI Taxonomy" id="169427"/>
    <lineage>
        <taxon>Bacteria</taxon>
        <taxon>Pseudomonadati</taxon>
        <taxon>Pseudomonadota</taxon>
        <taxon>Betaproteobacteria</taxon>
        <taxon>Burkholderiales</taxon>
        <taxon>Burkholderiaceae</taxon>
        <taxon>Paraburkholderia</taxon>
    </lineage>
</organism>
<feature type="compositionally biased region" description="Pro residues" evidence="1">
    <location>
        <begin position="155"/>
        <end position="165"/>
    </location>
</feature>
<feature type="region of interest" description="Disordered" evidence="1">
    <location>
        <begin position="140"/>
        <end position="257"/>
    </location>
</feature>
<keyword evidence="2" id="KW-0812">Transmembrane</keyword>
<feature type="region of interest" description="Disordered" evidence="1">
    <location>
        <begin position="1"/>
        <end position="32"/>
    </location>
</feature>
<keyword evidence="2" id="KW-0472">Membrane</keyword>
<feature type="compositionally biased region" description="Basic and acidic residues" evidence="1">
    <location>
        <begin position="237"/>
        <end position="250"/>
    </location>
</feature>
<sequence length="289" mass="29676">MFDDTELSRSRRAGRDAGFDTDEPEQDPAPPPRFGRLALCVAAASALAFGVVGTVAYGVWFNHDQQAYAEAMAGARRALGVPASAASAAVLAKSASSLGPPMSMTMAGPGMPSAPVAAAPVNVPLTAPMGAAVMDTAVTGPATPGAATPDSKPAMNPPAPKPPATPASSVATLTSEGEEGRKQAVWSGRVMRRPATTIAQAGASNATSAPAATSVRSSRRASSGSDPIVQPFAAARPVKDARAAQQERRATPVNAKPKGNVFTRMSLFFKRTSYRQHGRASQQDIYSHP</sequence>
<feature type="compositionally biased region" description="Low complexity" evidence="1">
    <location>
        <begin position="166"/>
        <end position="175"/>
    </location>
</feature>
<feature type="compositionally biased region" description="Basic and acidic residues" evidence="1">
    <location>
        <begin position="1"/>
        <end position="18"/>
    </location>
</feature>
<feature type="compositionally biased region" description="Low complexity" evidence="1">
    <location>
        <begin position="140"/>
        <end position="149"/>
    </location>
</feature>